<dbReference type="EMBL" id="ATBP01000085">
    <property type="protein sequence ID" value="ETR73137.1"/>
    <property type="molecule type" value="Genomic_DNA"/>
</dbReference>
<dbReference type="Proteomes" id="UP000189670">
    <property type="component" value="Unassembled WGS sequence"/>
</dbReference>
<organism evidence="1 2">
    <name type="scientific">Candidatus Magnetoglobus multicellularis str. Araruama</name>
    <dbReference type="NCBI Taxonomy" id="890399"/>
    <lineage>
        <taxon>Bacteria</taxon>
        <taxon>Pseudomonadati</taxon>
        <taxon>Thermodesulfobacteriota</taxon>
        <taxon>Desulfobacteria</taxon>
        <taxon>Desulfobacterales</taxon>
        <taxon>Desulfobacteraceae</taxon>
        <taxon>Candidatus Magnetoglobus</taxon>
    </lineage>
</organism>
<sequence>MALFIALFSSLIEYDPEVSQRHQIASYRIIDAETGTVSTTMPVGFSHSLDQRLYFDGEYIISLELGDAGSRAIGLAKHDASNRLGFMKNIFTIKGGDGSEPPTSGDSEHGYNNTFTRLGNVRKGNISYLVAMATETDGYNFADKIVVAPRNVAIMNVVHIIPQVHILCC</sequence>
<name>A0A1V1PE37_9BACT</name>
<evidence type="ECO:0000313" key="2">
    <source>
        <dbReference type="Proteomes" id="UP000189670"/>
    </source>
</evidence>
<reference evidence="2" key="1">
    <citation type="submission" date="2012-11" db="EMBL/GenBank/DDBJ databases">
        <authorList>
            <person name="Lucero-Rivera Y.E."/>
            <person name="Tovar-Ramirez D."/>
        </authorList>
    </citation>
    <scope>NUCLEOTIDE SEQUENCE [LARGE SCALE GENOMIC DNA]</scope>
    <source>
        <strain evidence="2">Araruama</strain>
    </source>
</reference>
<proteinExistence type="predicted"/>
<evidence type="ECO:0000313" key="1">
    <source>
        <dbReference type="EMBL" id="ETR73137.1"/>
    </source>
</evidence>
<gene>
    <name evidence="1" type="ORF">OMM_07128</name>
</gene>
<dbReference type="AlphaFoldDB" id="A0A1V1PE37"/>
<comment type="caution">
    <text evidence="1">The sequence shown here is derived from an EMBL/GenBank/DDBJ whole genome shotgun (WGS) entry which is preliminary data.</text>
</comment>
<accession>A0A1V1PE37</accession>
<protein>
    <submittedName>
        <fullName evidence="1">Uncharacterized protein</fullName>
    </submittedName>
</protein>